<evidence type="ECO:0000256" key="8">
    <source>
        <dbReference type="ARBA" id="ARBA00023136"/>
    </source>
</evidence>
<dbReference type="NCBIfam" id="TIGR01726">
    <property type="entry name" value="HEQRo_perm_3TM"/>
    <property type="match status" value="1"/>
</dbReference>
<organism evidence="11 12">
    <name type="scientific">Brucella cytisi</name>
    <dbReference type="NCBI Taxonomy" id="407152"/>
    <lineage>
        <taxon>Bacteria</taxon>
        <taxon>Pseudomonadati</taxon>
        <taxon>Pseudomonadota</taxon>
        <taxon>Alphaproteobacteria</taxon>
        <taxon>Hyphomicrobiales</taxon>
        <taxon>Brucellaceae</taxon>
        <taxon>Brucella/Ochrobactrum group</taxon>
        <taxon>Brucella</taxon>
    </lineage>
</organism>
<comment type="similarity">
    <text evidence="2">Belongs to the binding-protein-dependent transport system permease family. HisMQ subfamily.</text>
</comment>
<evidence type="ECO:0000256" key="9">
    <source>
        <dbReference type="RuleBase" id="RU363032"/>
    </source>
</evidence>
<dbReference type="Gene3D" id="1.10.3720.10">
    <property type="entry name" value="MetI-like"/>
    <property type="match status" value="1"/>
</dbReference>
<name>A0A1J6HIM7_9HYPH</name>
<comment type="caution">
    <text evidence="11">The sequence shown here is derived from an EMBL/GenBank/DDBJ whole genome shotgun (WGS) entry which is preliminary data.</text>
</comment>
<protein>
    <submittedName>
        <fullName evidence="11">ABC transporter permease</fullName>
    </submittedName>
</protein>
<feature type="transmembrane region" description="Helical" evidence="9">
    <location>
        <begin position="12"/>
        <end position="35"/>
    </location>
</feature>
<dbReference type="PROSITE" id="PS50928">
    <property type="entry name" value="ABC_TM1"/>
    <property type="match status" value="1"/>
</dbReference>
<comment type="subcellular location">
    <subcellularLocation>
        <location evidence="1">Cell inner membrane</location>
        <topology evidence="1">Multi-pass membrane protein</topology>
    </subcellularLocation>
    <subcellularLocation>
        <location evidence="9">Cell membrane</location>
        <topology evidence="9">Multi-pass membrane protein</topology>
    </subcellularLocation>
</comment>
<evidence type="ECO:0000256" key="7">
    <source>
        <dbReference type="ARBA" id="ARBA00022989"/>
    </source>
</evidence>
<feature type="domain" description="ABC transmembrane type-1" evidence="10">
    <location>
        <begin position="11"/>
        <end position="216"/>
    </location>
</feature>
<evidence type="ECO:0000313" key="12">
    <source>
        <dbReference type="Proteomes" id="UP000182985"/>
    </source>
</evidence>
<dbReference type="RefSeq" id="WP_071632321.1">
    <property type="nucleotide sequence ID" value="NZ_MOEC01000013.1"/>
</dbReference>
<keyword evidence="8 9" id="KW-0472">Membrane</keyword>
<keyword evidence="12" id="KW-1185">Reference proteome</keyword>
<accession>A0A1J6HIM7</accession>
<dbReference type="OrthoDB" id="9815029at2"/>
<keyword evidence="5" id="KW-0997">Cell inner membrane</keyword>
<evidence type="ECO:0000256" key="1">
    <source>
        <dbReference type="ARBA" id="ARBA00004429"/>
    </source>
</evidence>
<dbReference type="Pfam" id="PF00528">
    <property type="entry name" value="BPD_transp_1"/>
    <property type="match status" value="1"/>
</dbReference>
<evidence type="ECO:0000256" key="3">
    <source>
        <dbReference type="ARBA" id="ARBA00022448"/>
    </source>
</evidence>
<reference evidence="11 12" key="1">
    <citation type="submission" date="2016-10" db="EMBL/GenBank/DDBJ databases">
        <title>The Draft Genome Sequence of the Potato Rhizosphere Bacteria Ochrobactrum sp. IPA7.2.</title>
        <authorList>
            <person name="Gogoleva N.E."/>
            <person name="Khlopko Y.A."/>
            <person name="Burygin G.L."/>
            <person name="Plotnikov A.O."/>
        </authorList>
    </citation>
    <scope>NUCLEOTIDE SEQUENCE [LARGE SCALE GENOMIC DNA]</scope>
    <source>
        <strain evidence="11 12">IPA7.2</strain>
    </source>
</reference>
<evidence type="ECO:0000313" key="11">
    <source>
        <dbReference type="EMBL" id="OIS92853.1"/>
    </source>
</evidence>
<dbReference type="PANTHER" id="PTHR30133">
    <property type="entry name" value="CATIONIC AMINO ACID TRANSPORTER, MEMBRANE COMPONENT"/>
    <property type="match status" value="1"/>
</dbReference>
<gene>
    <name evidence="11" type="ORF">BLA27_14295</name>
</gene>
<feature type="transmembrane region" description="Helical" evidence="9">
    <location>
        <begin position="97"/>
        <end position="116"/>
    </location>
</feature>
<keyword evidence="6 9" id="KW-0812">Transmembrane</keyword>
<keyword evidence="4" id="KW-1003">Cell membrane</keyword>
<dbReference type="InterPro" id="IPR000515">
    <property type="entry name" value="MetI-like"/>
</dbReference>
<dbReference type="CDD" id="cd06261">
    <property type="entry name" value="TM_PBP2"/>
    <property type="match status" value="1"/>
</dbReference>
<dbReference type="GO" id="GO:0043190">
    <property type="term" value="C:ATP-binding cassette (ABC) transporter complex"/>
    <property type="evidence" value="ECO:0007669"/>
    <property type="project" value="InterPro"/>
</dbReference>
<dbReference type="InterPro" id="IPR035906">
    <property type="entry name" value="MetI-like_sf"/>
</dbReference>
<dbReference type="InterPro" id="IPR010065">
    <property type="entry name" value="AA_ABC_transptr_permease_3TM"/>
</dbReference>
<evidence type="ECO:0000256" key="6">
    <source>
        <dbReference type="ARBA" id="ARBA00022692"/>
    </source>
</evidence>
<sequence length="232" mass="25441">MEALNGWWDNYLFASVIVAKVFICSLILTVIFGLLGAAAKLSSSRPLNAIGNMYTVFFRGTPEILVILMLYFGSAVTLTTIARLFNPSVKFIDIPPFWAGSIAIALVVGAYATETFRGAFKSVKPGSVEASRALGMNALQTFVYIRLPEMWRTALPAFGNHMLSLIKDTALISIIGLNETLFVAKQAAGVTGKPFTMYIVVGLIYLFFSSIITLSVNLLEYLANRHLQRRPS</sequence>
<dbReference type="SUPFAM" id="SSF161098">
    <property type="entry name" value="MetI-like"/>
    <property type="match status" value="1"/>
</dbReference>
<evidence type="ECO:0000256" key="4">
    <source>
        <dbReference type="ARBA" id="ARBA00022475"/>
    </source>
</evidence>
<dbReference type="AlphaFoldDB" id="A0A1J6HIM7"/>
<keyword evidence="3 9" id="KW-0813">Transport</keyword>
<proteinExistence type="inferred from homology"/>
<evidence type="ECO:0000259" key="10">
    <source>
        <dbReference type="PROSITE" id="PS50928"/>
    </source>
</evidence>
<feature type="transmembrane region" description="Helical" evidence="9">
    <location>
        <begin position="195"/>
        <end position="219"/>
    </location>
</feature>
<feature type="transmembrane region" description="Helical" evidence="9">
    <location>
        <begin position="64"/>
        <end position="85"/>
    </location>
</feature>
<dbReference type="EMBL" id="MOEC01000013">
    <property type="protein sequence ID" value="OIS92853.1"/>
    <property type="molecule type" value="Genomic_DNA"/>
</dbReference>
<evidence type="ECO:0000256" key="2">
    <source>
        <dbReference type="ARBA" id="ARBA00010072"/>
    </source>
</evidence>
<dbReference type="GO" id="GO:0022857">
    <property type="term" value="F:transmembrane transporter activity"/>
    <property type="evidence" value="ECO:0007669"/>
    <property type="project" value="InterPro"/>
</dbReference>
<dbReference type="Proteomes" id="UP000182985">
    <property type="component" value="Unassembled WGS sequence"/>
</dbReference>
<keyword evidence="7 9" id="KW-1133">Transmembrane helix</keyword>
<evidence type="ECO:0000256" key="5">
    <source>
        <dbReference type="ARBA" id="ARBA00022519"/>
    </source>
</evidence>
<dbReference type="InterPro" id="IPR051613">
    <property type="entry name" value="ABC_transp_permease_HisMQ"/>
</dbReference>